<protein>
    <submittedName>
        <fullName evidence="2">2-iminobutanoate/2-iminopropanoate deaminase</fullName>
        <ecNumber evidence="2">3.5.99.10</ecNumber>
    </submittedName>
</protein>
<dbReference type="GO" id="GO:0005829">
    <property type="term" value="C:cytosol"/>
    <property type="evidence" value="ECO:0007669"/>
    <property type="project" value="TreeGrafter"/>
</dbReference>
<dbReference type="InterPro" id="IPR035959">
    <property type="entry name" value="RutC-like_sf"/>
</dbReference>
<dbReference type="FunFam" id="3.30.1330.40:FF:000001">
    <property type="entry name" value="L-PSP family endoribonuclease"/>
    <property type="match status" value="1"/>
</dbReference>
<dbReference type="SUPFAM" id="SSF55298">
    <property type="entry name" value="YjgF-like"/>
    <property type="match status" value="1"/>
</dbReference>
<dbReference type="InterPro" id="IPR006056">
    <property type="entry name" value="RidA"/>
</dbReference>
<dbReference type="EMBL" id="VSSQ01027763">
    <property type="protein sequence ID" value="MPM77172.1"/>
    <property type="molecule type" value="Genomic_DNA"/>
</dbReference>
<dbReference type="PANTHER" id="PTHR11803:SF39">
    <property type="entry name" value="2-IMINOBUTANOATE_2-IMINOPROPANOATE DEAMINASE"/>
    <property type="match status" value="1"/>
</dbReference>
<comment type="similarity">
    <text evidence="1">Belongs to the RutC family.</text>
</comment>
<evidence type="ECO:0000256" key="1">
    <source>
        <dbReference type="ARBA" id="ARBA00010552"/>
    </source>
</evidence>
<keyword evidence="2" id="KW-0378">Hydrolase</keyword>
<dbReference type="AlphaFoldDB" id="A0A645CK86"/>
<accession>A0A645CK86</accession>
<sequence>MKKKIETSLAPKPVGPYSQGLIVGNTIYVSGQVGVDIITGKAPKGIEEQTRQVLKNIQAILKCGGATMDDVVKATVHLSNLKYFEKFNKIYAEFFKEPYPVRTTIGSQLLDKFLVEIDVIAEI</sequence>
<organism evidence="2">
    <name type="scientific">bioreactor metagenome</name>
    <dbReference type="NCBI Taxonomy" id="1076179"/>
    <lineage>
        <taxon>unclassified sequences</taxon>
        <taxon>metagenomes</taxon>
        <taxon>ecological metagenomes</taxon>
    </lineage>
</organism>
<dbReference type="GO" id="GO:0120241">
    <property type="term" value="F:2-iminobutanoate/2-iminopropanoate deaminase"/>
    <property type="evidence" value="ECO:0007669"/>
    <property type="project" value="UniProtKB-EC"/>
</dbReference>
<dbReference type="Pfam" id="PF01042">
    <property type="entry name" value="Ribonuc_L-PSP"/>
    <property type="match status" value="1"/>
</dbReference>
<comment type="caution">
    <text evidence="2">The sequence shown here is derived from an EMBL/GenBank/DDBJ whole genome shotgun (WGS) entry which is preliminary data.</text>
</comment>
<dbReference type="EC" id="3.5.99.10" evidence="2"/>
<dbReference type="Gene3D" id="3.30.1330.40">
    <property type="entry name" value="RutC-like"/>
    <property type="match status" value="1"/>
</dbReference>
<dbReference type="NCBIfam" id="TIGR00004">
    <property type="entry name" value="Rid family detoxifying hydrolase"/>
    <property type="match status" value="1"/>
</dbReference>
<name>A0A645CK86_9ZZZZ</name>
<proteinExistence type="inferred from homology"/>
<gene>
    <name evidence="2" type="primary">yabJ_37</name>
    <name evidence="2" type="ORF">SDC9_124172</name>
</gene>
<evidence type="ECO:0000313" key="2">
    <source>
        <dbReference type="EMBL" id="MPM77172.1"/>
    </source>
</evidence>
<dbReference type="CDD" id="cd00448">
    <property type="entry name" value="YjgF_YER057c_UK114_family"/>
    <property type="match status" value="1"/>
</dbReference>
<reference evidence="2" key="1">
    <citation type="submission" date="2019-08" db="EMBL/GenBank/DDBJ databases">
        <authorList>
            <person name="Kucharzyk K."/>
            <person name="Murdoch R.W."/>
            <person name="Higgins S."/>
            <person name="Loffler F."/>
        </authorList>
    </citation>
    <scope>NUCLEOTIDE SEQUENCE</scope>
</reference>
<dbReference type="InterPro" id="IPR006175">
    <property type="entry name" value="YjgF/YER057c/UK114"/>
</dbReference>
<dbReference type="PANTHER" id="PTHR11803">
    <property type="entry name" value="2-IMINOBUTANOATE/2-IMINOPROPANOATE DEAMINASE RIDA"/>
    <property type="match status" value="1"/>
</dbReference>